<feature type="signal peptide" evidence="1">
    <location>
        <begin position="1"/>
        <end position="25"/>
    </location>
</feature>
<dbReference type="Proteomes" id="UP000807850">
    <property type="component" value="Unassembled WGS sequence"/>
</dbReference>
<sequence>MKRKIGVAALLAMMALGAFTPSAFAQCTNILIKFDADCFSYESDAFLSAVQPDGFQAWRSNLGSQLTVVGLCTLFCSPLNGLVPDLTNPDPSQRVEYSFVWTSLTASGPLSGAPGSPATSETPLGSTGTRWATNYSGGHFYIYKNQPADAPRDGSMPPGPPNATVPANFQNGTLILEGPLNGLITSSVRSSTTWSGTFTTTYSFTGGTLYNTVLQSWNYGGGLPLQGNWCLKYPTGCTPSGYTAHADGQWLPASPTGNKHSTWGAIKELYR</sequence>
<organism evidence="2 3">
    <name type="scientific">Eiseniibacteriota bacterium</name>
    <dbReference type="NCBI Taxonomy" id="2212470"/>
    <lineage>
        <taxon>Bacteria</taxon>
        <taxon>Candidatus Eiseniibacteriota</taxon>
    </lineage>
</organism>
<reference evidence="2" key="1">
    <citation type="submission" date="2020-07" db="EMBL/GenBank/DDBJ databases">
        <title>Huge and variable diversity of episymbiotic CPR bacteria and DPANN archaea in groundwater ecosystems.</title>
        <authorList>
            <person name="He C.Y."/>
            <person name="Keren R."/>
            <person name="Whittaker M."/>
            <person name="Farag I.F."/>
            <person name="Doudna J."/>
            <person name="Cate J.H.D."/>
            <person name="Banfield J.F."/>
        </authorList>
    </citation>
    <scope>NUCLEOTIDE SEQUENCE</scope>
    <source>
        <strain evidence="2">NC_groundwater_928_Pr1_S-0.2um_72_17</strain>
    </source>
</reference>
<comment type="caution">
    <text evidence="2">The sequence shown here is derived from an EMBL/GenBank/DDBJ whole genome shotgun (WGS) entry which is preliminary data.</text>
</comment>
<gene>
    <name evidence="2" type="ORF">HY076_03175</name>
</gene>
<proteinExistence type="predicted"/>
<accession>A0A9D6QJK4</accession>
<evidence type="ECO:0000256" key="1">
    <source>
        <dbReference type="SAM" id="SignalP"/>
    </source>
</evidence>
<feature type="chain" id="PRO_5038847472" evidence="1">
    <location>
        <begin position="26"/>
        <end position="271"/>
    </location>
</feature>
<name>A0A9D6QJK4_UNCEI</name>
<protein>
    <submittedName>
        <fullName evidence="2">Uncharacterized protein</fullName>
    </submittedName>
</protein>
<dbReference type="AlphaFoldDB" id="A0A9D6QJK4"/>
<keyword evidence="1" id="KW-0732">Signal</keyword>
<evidence type="ECO:0000313" key="2">
    <source>
        <dbReference type="EMBL" id="MBI3539256.1"/>
    </source>
</evidence>
<dbReference type="EMBL" id="JACQAY010000092">
    <property type="protein sequence ID" value="MBI3539256.1"/>
    <property type="molecule type" value="Genomic_DNA"/>
</dbReference>
<evidence type="ECO:0000313" key="3">
    <source>
        <dbReference type="Proteomes" id="UP000807850"/>
    </source>
</evidence>